<feature type="coiled-coil region" evidence="1">
    <location>
        <begin position="882"/>
        <end position="938"/>
    </location>
</feature>
<evidence type="ECO:0000256" key="2">
    <source>
        <dbReference type="SAM" id="MobiDB-lite"/>
    </source>
</evidence>
<feature type="region of interest" description="Disordered" evidence="2">
    <location>
        <begin position="2430"/>
        <end position="2477"/>
    </location>
</feature>
<feature type="coiled-coil region" evidence="1">
    <location>
        <begin position="2553"/>
        <end position="2580"/>
    </location>
</feature>
<feature type="coiled-coil region" evidence="1">
    <location>
        <begin position="645"/>
        <end position="784"/>
    </location>
</feature>
<dbReference type="PANTHER" id="PTHR46753">
    <property type="entry name" value="FYVE AND COILED-COIL DOMAIN-CONTAINING PROTEIN 1"/>
    <property type="match status" value="1"/>
</dbReference>
<feature type="coiled-coil region" evidence="1">
    <location>
        <begin position="1244"/>
        <end position="1358"/>
    </location>
</feature>
<proteinExistence type="predicted"/>
<feature type="coiled-coil region" evidence="1">
    <location>
        <begin position="480"/>
        <end position="563"/>
    </location>
</feature>
<feature type="coiled-coil region" evidence="1">
    <location>
        <begin position="1163"/>
        <end position="1218"/>
    </location>
</feature>
<sequence length="2585" mass="273241">MSSALLPAVDDGVENLPPNAEDRHGAGAGGGALPHDAELVDALAAAQSKLAALSRTHNATLVKLRRAEDSVRLLSAHKTKLQNGLRALADRVLATAAASPHDTLPTDQLPDDVVELLDAITAEQIAADVAATGVPLTYDELKRELEAARSSEEAATQAAASAQGLLASRDETIALLGARVEALEAELAVAVASSMQVAYDELMATHLALVATHEALKEEAAQSRCVATNAMSGAEADLDSLSRALDAARRDAAAAERDAAAANARADDVDAKLATVSSKLAAERDAAAAAADAAAASRAAARKEAESAVSTAAARASEMEQAYYALVNQHEALKGRTAVLQERLDPLATLSEEHAALKAEYAALKATASAALDRISDLTQRSEASASLQAAYDELHAKHLHLQNVTERALDSVAVLQADTARANAAAAQHAAAASDAQTTITELKDQLAAAQTGASTATLASAAQLVAAEQESHASAARAAHAEAAANDARASAADLRAQLDEARNELAAVNAQLAAERASHASVSAASAAVNTQLESYKDQLARADSALVTLRDELERERTARAADNQRYASHIGAATTETSAVATARTELQARLTEREAALEAARAETATAKGSLTEAQATISLLESRLAASRASEASLTSQLHETQTELRVARTRLQEHESASAALARTQEHTQGALSANERQVATLATRLESALETNAALEAKIIKLTSGKAGTKAQMENKDAALRDCRATLAALTAKLEDAQHAMEMSALETSQLRNANAQLKDDVAALTSKVGELSQESQRAGQNILALELANKQHADALLSANSSLENTSAELAAARLELGERNSRITQLVQLFKREGYAVTETLATGNDSTVTTRNIVYSVESSLAARAQAMKIEQLSKALSDAEASISSLEAKLEDAKRSAGRELAAARAEKEQALSEARTKYEDLIASSRTSSRSVDMSYQSKLDKMAAAHHDQVSALNDKLVAQAEEYRAKLAAQLAATTDKYSAKMAKAAAAAADALEDEKTRSAASLAATRAEAQNKLDACKQRHEREMQALVSRHTQDRDALVAEHDRSVYELKARAADELNARIAHYQDKLTEASNQHSALTRELEARLRREAEHELKEVQSALASVRSELATITATHEMQLASRLSDQRTQYESAAMEAKLTHAEQVNALTSELGALKAKIASEEAQLESDKEELANASSKLEILQAEKLSLERACGDLQHENARLHALYKDKLEASGERVAFLSTELEKVNDALQTALMDASEAKARADAGKAAQDALSDSNARLDAELESVKSILDALEKEHSATVRSLAAARKRGRKLKAAQGTNAALLADLEDAVKTNSELEAALTKARTDNADLAVELQATLDANGSLVAQAKGFEAEKLELTLAIQKSQHEARLAAAKAKEAHDVALADVVSRDKALAAANARADDLETQLLAAKRDAKEARHEQLRLQSDVDDLRNAVHVAELRATRATDGMDMAKEKHYSLMAQLESASHLEAQVTKLRGMLDAARDENASLQVNLSLIDEQLGVTEAELEASRAHAAELAAELDAERAHVAAHGSPSKLSSALTTTKAQRDEVCAALRELEDEHNALQIAYDGLMEGRISELEETVAERDALAHQVAVLEEANALNLARAHALDAARRGMSADQLEVLKQLEAVALKYETARAKLKAVSVSAETARDALEIKGAESARLEAQLQAASEELDALRAAHAAATQHISTQRDKLDLIGSVTNEADIELVKLRTANATLTAQLSKATAANDELQAEVKALEGKLARAELVSPPEAPAVATARALAEAAAAAADEVAAAATESVDDAHASIGSAEANSHCTGSCLAANTVERAEQRAKHLQMLLDNAHKVVHRARTDASEYAGSYAALEASLEALTAQLDAASGLQKPEEAARHRALGEARRLELAALQQQNELLKSTNTWLEAAYAELEASVLSAGMLGSRPVTTRIPEPSLDASPLFSSKELLGQLNALAGDKIALEAQVAHLSHKCSTLERELASTADALAAAPRATEPVDSDLSMPALVSARARLEKELASRDERISELEAAVDKLDARASAMSEAAEAAQRAAAAMRTSAAKEAGSLGRVGAAQLDAQLGSIEARVQALAQTGTAEQDGVAESPNGAPMLSPTSQFGSLSSGSGSHPTSLRRGRAASASGVARAGEPAFASVRAASGSGLGTMQHVFDTHVLRLHTDVIDAISSTESRLSELANKLRLAGNLSEAEVRRVEGALQHVWEQCDHLRREASSVLSQLHAMQGVLVRRERVLVQLAQLDVQVDALREDEALATPPSPEMQASSQAALQRLLLTLEHQLEMLANVEQHCNSQLKQSTTLLAVLEVQLAMMGVSEKKAALLTEKLEKVKAECAPGAGETQQILSSFEQSNQEYKSAIGDLATRVSATLSNVGPQAKSLADRMKALAALLAPAGSGSTSDASGPPGGDDEYSEAETEEIDTRRGETGEAEVASSSDFNSMRLSQDQLATLLSGADPEAGVSATIEQIERLLPMVEQLRVAAPPQLASMCAKLTGVVADARAVAEHALQLVRSGQAEHNEKIKQYEAELETFSDKIVMFMRKFEATQ</sequence>
<evidence type="ECO:0000313" key="3">
    <source>
        <dbReference type="EMBL" id="KNC54798.1"/>
    </source>
</evidence>
<feature type="coiled-coil region" evidence="1">
    <location>
        <begin position="1747"/>
        <end position="1781"/>
    </location>
</feature>
<feature type="coiled-coil region" evidence="1">
    <location>
        <begin position="1419"/>
        <end position="1460"/>
    </location>
</feature>
<dbReference type="EMBL" id="GL349438">
    <property type="protein sequence ID" value="KNC54798.1"/>
    <property type="molecule type" value="Genomic_DNA"/>
</dbReference>
<dbReference type="GeneID" id="25561394"/>
<accession>A0A0L0DTK4</accession>
<feature type="coiled-coil region" evidence="1">
    <location>
        <begin position="1840"/>
        <end position="1895"/>
    </location>
</feature>
<reference evidence="3 4" key="1">
    <citation type="submission" date="2010-05" db="EMBL/GenBank/DDBJ databases">
        <title>The Genome Sequence of Thecamonas trahens ATCC 50062.</title>
        <authorList>
            <consortium name="The Broad Institute Genome Sequencing Platform"/>
            <person name="Russ C."/>
            <person name="Cuomo C."/>
            <person name="Shea T."/>
            <person name="Young S.K."/>
            <person name="Zeng Q."/>
            <person name="Koehrsen M."/>
            <person name="Haas B."/>
            <person name="Borodovsky M."/>
            <person name="Guigo R."/>
            <person name="Alvarado L."/>
            <person name="Berlin A."/>
            <person name="Bochicchio J."/>
            <person name="Borenstein D."/>
            <person name="Chapman S."/>
            <person name="Chen Z."/>
            <person name="Freedman E."/>
            <person name="Gellesch M."/>
            <person name="Goldberg J."/>
            <person name="Griggs A."/>
            <person name="Gujja S."/>
            <person name="Heilman E."/>
            <person name="Heiman D."/>
            <person name="Hepburn T."/>
            <person name="Howarth C."/>
            <person name="Jen D."/>
            <person name="Larson L."/>
            <person name="Mehta T."/>
            <person name="Park D."/>
            <person name="Pearson M."/>
            <person name="Roberts A."/>
            <person name="Saif S."/>
            <person name="Shenoy N."/>
            <person name="Sisk P."/>
            <person name="Stolte C."/>
            <person name="Sykes S."/>
            <person name="Thomson T."/>
            <person name="Walk T."/>
            <person name="White J."/>
            <person name="Yandava C."/>
            <person name="Burger G."/>
            <person name="Gray M.W."/>
            <person name="Holland P.W.H."/>
            <person name="King N."/>
            <person name="Lang F.B.F."/>
            <person name="Roger A.J."/>
            <person name="Ruiz-Trillo I."/>
            <person name="Lander E."/>
            <person name="Nusbaum C."/>
        </authorList>
    </citation>
    <scope>NUCLEOTIDE SEQUENCE [LARGE SCALE GENOMIC DNA]</scope>
    <source>
        <strain evidence="3 4">ATCC 50062</strain>
    </source>
</reference>
<dbReference type="Proteomes" id="UP000054408">
    <property type="component" value="Unassembled WGS sequence"/>
</dbReference>
<feature type="compositionally biased region" description="Acidic residues" evidence="2">
    <location>
        <begin position="2446"/>
        <end position="2457"/>
    </location>
</feature>
<name>A0A0L0DTK4_THETB</name>
<dbReference type="GO" id="GO:0072383">
    <property type="term" value="P:plus-end-directed vesicle transport along microtubule"/>
    <property type="evidence" value="ECO:0007669"/>
    <property type="project" value="TreeGrafter"/>
</dbReference>
<feature type="region of interest" description="Disordered" evidence="2">
    <location>
        <begin position="1"/>
        <end position="32"/>
    </location>
</feature>
<dbReference type="GO" id="GO:0005776">
    <property type="term" value="C:autophagosome"/>
    <property type="evidence" value="ECO:0007669"/>
    <property type="project" value="TreeGrafter"/>
</dbReference>
<dbReference type="STRING" id="461836.A0A0L0DTK4"/>
<feature type="coiled-coil region" evidence="1">
    <location>
        <begin position="1653"/>
        <end position="1718"/>
    </location>
</feature>
<keyword evidence="1" id="KW-0175">Coiled coil</keyword>
<feature type="coiled-coil region" evidence="1">
    <location>
        <begin position="1568"/>
        <end position="1627"/>
    </location>
</feature>
<organism evidence="3 4">
    <name type="scientific">Thecamonas trahens ATCC 50062</name>
    <dbReference type="NCBI Taxonomy" id="461836"/>
    <lineage>
        <taxon>Eukaryota</taxon>
        <taxon>Apusozoa</taxon>
        <taxon>Apusomonadida</taxon>
        <taxon>Apusomonadidae</taxon>
        <taxon>Thecamonas</taxon>
    </lineage>
</organism>
<feature type="coiled-coil region" evidence="1">
    <location>
        <begin position="231"/>
        <end position="272"/>
    </location>
</feature>
<dbReference type="GO" id="GO:0005764">
    <property type="term" value="C:lysosome"/>
    <property type="evidence" value="ECO:0007669"/>
    <property type="project" value="TreeGrafter"/>
</dbReference>
<protein>
    <submittedName>
        <fullName evidence="3">Uncharacterized protein</fullName>
    </submittedName>
</protein>
<keyword evidence="4" id="KW-1185">Reference proteome</keyword>
<feature type="coiled-coil region" evidence="1">
    <location>
        <begin position="2036"/>
        <end position="2077"/>
    </location>
</feature>
<evidence type="ECO:0000313" key="4">
    <source>
        <dbReference type="Proteomes" id="UP000054408"/>
    </source>
</evidence>
<gene>
    <name evidence="3" type="ORF">AMSG_01650</name>
</gene>
<feature type="region of interest" description="Disordered" evidence="2">
    <location>
        <begin position="2118"/>
        <end position="2157"/>
    </location>
</feature>
<dbReference type="RefSeq" id="XP_013761698.1">
    <property type="nucleotide sequence ID" value="XM_013906244.1"/>
</dbReference>
<evidence type="ECO:0000256" key="1">
    <source>
        <dbReference type="SAM" id="Coils"/>
    </source>
</evidence>
<feature type="coiled-coil region" evidence="1">
    <location>
        <begin position="1017"/>
        <end position="1044"/>
    </location>
</feature>
<feature type="compositionally biased region" description="Low complexity" evidence="2">
    <location>
        <begin position="2135"/>
        <end position="2153"/>
    </location>
</feature>
<dbReference type="Gene3D" id="1.10.287.1490">
    <property type="match status" value="1"/>
</dbReference>
<dbReference type="GO" id="GO:0005770">
    <property type="term" value="C:late endosome"/>
    <property type="evidence" value="ECO:0007669"/>
    <property type="project" value="TreeGrafter"/>
</dbReference>
<dbReference type="PANTHER" id="PTHR46753:SF2">
    <property type="entry name" value="FYVE AND COILED-COIL DOMAIN-CONTAINING PROTEIN 1"/>
    <property type="match status" value="1"/>
</dbReference>
<dbReference type="GO" id="GO:1901098">
    <property type="term" value="P:positive regulation of autophagosome maturation"/>
    <property type="evidence" value="ECO:0007669"/>
    <property type="project" value="TreeGrafter"/>
</dbReference>
<feature type="coiled-coil region" evidence="1">
    <location>
        <begin position="1492"/>
        <end position="1526"/>
    </location>
</feature>
<feature type="coiled-coil region" evidence="1">
    <location>
        <begin position="1072"/>
        <end position="1125"/>
    </location>
</feature>